<feature type="domain" description="WIBG Mago-binding" evidence="4">
    <location>
        <begin position="12"/>
        <end position="38"/>
    </location>
</feature>
<protein>
    <recommendedName>
        <fullName evidence="2">Partner of Y14 and mago</fullName>
    </recommendedName>
</protein>
<dbReference type="InterPro" id="IPR036348">
    <property type="entry name" value="WIBG_N_sf"/>
</dbReference>
<dbReference type="Pfam" id="PF09282">
    <property type="entry name" value="Mago-bind"/>
    <property type="match status" value="1"/>
</dbReference>
<dbReference type="GeneID" id="112046482"/>
<accession>A0A6J1N1G4</accession>
<dbReference type="GO" id="GO:0005737">
    <property type="term" value="C:cytoplasm"/>
    <property type="evidence" value="ECO:0007669"/>
    <property type="project" value="TreeGrafter"/>
</dbReference>
<dbReference type="Proteomes" id="UP001652582">
    <property type="component" value="Chromosome 14"/>
</dbReference>
<comment type="similarity">
    <text evidence="1">Belongs to the pym family.</text>
</comment>
<proteinExistence type="inferred from homology"/>
<gene>
    <name evidence="6" type="primary">LOC112046482</name>
</gene>
<keyword evidence="5" id="KW-1185">Reference proteome</keyword>
<evidence type="ECO:0000256" key="3">
    <source>
        <dbReference type="SAM" id="MobiDB-lite"/>
    </source>
</evidence>
<dbReference type="AlphaFoldDB" id="A0A6J1N1G4"/>
<feature type="compositionally biased region" description="Basic and acidic residues" evidence="3">
    <location>
        <begin position="1"/>
        <end position="12"/>
    </location>
</feature>
<dbReference type="OrthoDB" id="21625at2759"/>
<evidence type="ECO:0000313" key="6">
    <source>
        <dbReference type="RefSeq" id="XP_023938878.1"/>
    </source>
</evidence>
<evidence type="ECO:0000313" key="5">
    <source>
        <dbReference type="Proteomes" id="UP001652582"/>
    </source>
</evidence>
<organism evidence="5 6">
    <name type="scientific">Bicyclus anynana</name>
    <name type="common">Squinting bush brown butterfly</name>
    <dbReference type="NCBI Taxonomy" id="110368"/>
    <lineage>
        <taxon>Eukaryota</taxon>
        <taxon>Metazoa</taxon>
        <taxon>Ecdysozoa</taxon>
        <taxon>Arthropoda</taxon>
        <taxon>Hexapoda</taxon>
        <taxon>Insecta</taxon>
        <taxon>Pterygota</taxon>
        <taxon>Neoptera</taxon>
        <taxon>Endopterygota</taxon>
        <taxon>Lepidoptera</taxon>
        <taxon>Glossata</taxon>
        <taxon>Ditrysia</taxon>
        <taxon>Papilionoidea</taxon>
        <taxon>Nymphalidae</taxon>
        <taxon>Satyrinae</taxon>
        <taxon>Satyrini</taxon>
        <taxon>Mycalesina</taxon>
        <taxon>Bicyclus</taxon>
    </lineage>
</organism>
<reference evidence="6" key="1">
    <citation type="submission" date="2025-08" db="UniProtKB">
        <authorList>
            <consortium name="RefSeq"/>
        </authorList>
    </citation>
    <scope>IDENTIFICATION</scope>
</reference>
<feature type="compositionally biased region" description="Pro residues" evidence="3">
    <location>
        <begin position="119"/>
        <end position="132"/>
    </location>
</feature>
<evidence type="ECO:0000256" key="1">
    <source>
        <dbReference type="ARBA" id="ARBA00009394"/>
    </source>
</evidence>
<dbReference type="SMART" id="SM01273">
    <property type="entry name" value="Mago-bind"/>
    <property type="match status" value="1"/>
</dbReference>
<evidence type="ECO:0000256" key="2">
    <source>
        <dbReference type="ARBA" id="ARBA00018898"/>
    </source>
</evidence>
<dbReference type="InterPro" id="IPR015362">
    <property type="entry name" value="WIBG_mago-bd"/>
</dbReference>
<dbReference type="GO" id="GO:0003723">
    <property type="term" value="F:RNA binding"/>
    <property type="evidence" value="ECO:0007669"/>
    <property type="project" value="TreeGrafter"/>
</dbReference>
<feature type="region of interest" description="Disordered" evidence="3">
    <location>
        <begin position="1"/>
        <end position="31"/>
    </location>
</feature>
<dbReference type="KEGG" id="bany:112046482"/>
<sequence>MATTAYEHDAEGGKFIPATQRPDGSWRKPRRIKDGYVPQEEVPLYESKGKQFKAKQNTGLPVGLTSEIAEEIKKSKKGTFQPIPGMIINVEKKKKKKKTAVEEAADKLGKCEIIEPTFTTPPPAPSATPTPTDPAKRLKNLKKKLREIEILEEKIKSGTVKNPDKEQKDKISKKNDIIKEIDTLETSSN</sequence>
<dbReference type="SUPFAM" id="SSF101931">
    <property type="entry name" value="Pym (Within the bgcn gene intron protein, WIBG), N-terminal domain"/>
    <property type="match status" value="1"/>
</dbReference>
<dbReference type="RefSeq" id="XP_023938878.1">
    <property type="nucleotide sequence ID" value="XM_024083110.2"/>
</dbReference>
<name>A0A6J1N1G4_BICAN</name>
<dbReference type="CTD" id="37780"/>
<dbReference type="PANTHER" id="PTHR22959">
    <property type="entry name" value="PYM PROTEIN"/>
    <property type="match status" value="1"/>
</dbReference>
<dbReference type="PANTHER" id="PTHR22959:SF0">
    <property type="entry name" value="PARTNER OF Y14 AND MAGO"/>
    <property type="match status" value="1"/>
</dbReference>
<dbReference type="GO" id="GO:1903259">
    <property type="term" value="P:exon-exon junction complex disassembly"/>
    <property type="evidence" value="ECO:0007669"/>
    <property type="project" value="InterPro"/>
</dbReference>
<evidence type="ECO:0000259" key="4">
    <source>
        <dbReference type="SMART" id="SM01273"/>
    </source>
</evidence>
<dbReference type="GO" id="GO:0035145">
    <property type="term" value="C:exon-exon junction complex"/>
    <property type="evidence" value="ECO:0007669"/>
    <property type="project" value="TreeGrafter"/>
</dbReference>
<feature type="region of interest" description="Disordered" evidence="3">
    <location>
        <begin position="113"/>
        <end position="137"/>
    </location>
</feature>
<dbReference type="InterPro" id="IPR039333">
    <property type="entry name" value="PYM1"/>
</dbReference>